<organism evidence="2">
    <name type="scientific">Magallana gigas</name>
    <name type="common">Pacific oyster</name>
    <name type="synonym">Crassostrea gigas</name>
    <dbReference type="NCBI Taxonomy" id="29159"/>
    <lineage>
        <taxon>Eukaryota</taxon>
        <taxon>Metazoa</taxon>
        <taxon>Spiralia</taxon>
        <taxon>Lophotrochozoa</taxon>
        <taxon>Mollusca</taxon>
        <taxon>Bivalvia</taxon>
        <taxon>Autobranchia</taxon>
        <taxon>Pteriomorphia</taxon>
        <taxon>Ostreida</taxon>
        <taxon>Ostreoidea</taxon>
        <taxon>Ostreidae</taxon>
        <taxon>Magallana</taxon>
    </lineage>
</organism>
<dbReference type="AlphaFoldDB" id="K1PTF7"/>
<sequence length="631" mass="72132">MKVVLGVMPFIVDHDKAKHYIEVLREQSRVVKNDWRQHNYCTFISSFASHFGNERCMVVGSTTERTRLRSRRDQGDYDYLIISDVAIPVETLEYSKDVPCFVQINVHNTQLSNLSVVDGKYLNASLLKYFDDSVFKILRGIYDVFTLPSLTRSDDFIHIKVNKEVKPGHNQAHFSGFEYLGKEQGYIQVEADINAITKQFRCLLDVSDISRDMISVMSNIFFLLEELRPENIKNSLTFQTFGALIEAGTDETLTSLYDGRSKGSCDKESCNNDQITENPKAEGNSTWTAVMPFIVDHDKAKHYTEFISSFASHFGNERCMVVGSTTERTRLRSRRDQGDYDYLIISDVAIPVETLEYSKDVPCFVHINVHNTQLSNLSVVDGKYLNASLLKNFDDSVFKILKGIYDVFTMPFLRRSKDYIHIEVNKEVKPGHNQAQFSGFEYLDKDQRYIQVEADIKAITKQLKSLFAESDISKDMISVVSNIFFLLEELRPENIKNSLTFQTFGALIEAGTDETLTSLYDGRSKGSCDKESCNNDQITENPKAEGNSSPGTTKELVTILFDYKSCRDLIPAFPIKGALPCLVEWRSRLMESKSFWPSREAIDRIYESECYVIAKPAIVNPDDRIDFLHWI</sequence>
<proteinExistence type="predicted"/>
<feature type="compositionally biased region" description="Basic and acidic residues" evidence="1">
    <location>
        <begin position="524"/>
        <end position="533"/>
    </location>
</feature>
<name>K1PTF7_MAGGI</name>
<dbReference type="InParanoid" id="K1PTF7"/>
<feature type="compositionally biased region" description="Polar residues" evidence="1">
    <location>
        <begin position="534"/>
        <end position="550"/>
    </location>
</feature>
<evidence type="ECO:0000313" key="2">
    <source>
        <dbReference type="EMBL" id="EKC27532.1"/>
    </source>
</evidence>
<dbReference type="EMBL" id="JH817192">
    <property type="protein sequence ID" value="EKC27532.1"/>
    <property type="molecule type" value="Genomic_DNA"/>
</dbReference>
<protein>
    <submittedName>
        <fullName evidence="2">Uncharacterized protein</fullName>
    </submittedName>
</protein>
<feature type="region of interest" description="Disordered" evidence="1">
    <location>
        <begin position="524"/>
        <end position="550"/>
    </location>
</feature>
<accession>K1PTF7</accession>
<reference evidence="2" key="1">
    <citation type="journal article" date="2012" name="Nature">
        <title>The oyster genome reveals stress adaptation and complexity of shell formation.</title>
        <authorList>
            <person name="Zhang G."/>
            <person name="Fang X."/>
            <person name="Guo X."/>
            <person name="Li L."/>
            <person name="Luo R."/>
            <person name="Xu F."/>
            <person name="Yang P."/>
            <person name="Zhang L."/>
            <person name="Wang X."/>
            <person name="Qi H."/>
            <person name="Xiong Z."/>
            <person name="Que H."/>
            <person name="Xie Y."/>
            <person name="Holland P.W."/>
            <person name="Paps J."/>
            <person name="Zhu Y."/>
            <person name="Wu F."/>
            <person name="Chen Y."/>
            <person name="Wang J."/>
            <person name="Peng C."/>
            <person name="Meng J."/>
            <person name="Yang L."/>
            <person name="Liu J."/>
            <person name="Wen B."/>
            <person name="Zhang N."/>
            <person name="Huang Z."/>
            <person name="Zhu Q."/>
            <person name="Feng Y."/>
            <person name="Mount A."/>
            <person name="Hedgecock D."/>
            <person name="Xu Z."/>
            <person name="Liu Y."/>
            <person name="Domazet-Loso T."/>
            <person name="Du Y."/>
            <person name="Sun X."/>
            <person name="Zhang S."/>
            <person name="Liu B."/>
            <person name="Cheng P."/>
            <person name="Jiang X."/>
            <person name="Li J."/>
            <person name="Fan D."/>
            <person name="Wang W."/>
            <person name="Fu W."/>
            <person name="Wang T."/>
            <person name="Wang B."/>
            <person name="Zhang J."/>
            <person name="Peng Z."/>
            <person name="Li Y."/>
            <person name="Li N."/>
            <person name="Wang J."/>
            <person name="Chen M."/>
            <person name="He Y."/>
            <person name="Tan F."/>
            <person name="Song X."/>
            <person name="Zheng Q."/>
            <person name="Huang R."/>
            <person name="Yang H."/>
            <person name="Du X."/>
            <person name="Chen L."/>
            <person name="Yang M."/>
            <person name="Gaffney P.M."/>
            <person name="Wang S."/>
            <person name="Luo L."/>
            <person name="She Z."/>
            <person name="Ming Y."/>
            <person name="Huang W."/>
            <person name="Zhang S."/>
            <person name="Huang B."/>
            <person name="Zhang Y."/>
            <person name="Qu T."/>
            <person name="Ni P."/>
            <person name="Miao G."/>
            <person name="Wang J."/>
            <person name="Wang Q."/>
            <person name="Steinberg C.E."/>
            <person name="Wang H."/>
            <person name="Li N."/>
            <person name="Qian L."/>
            <person name="Zhang G."/>
            <person name="Li Y."/>
            <person name="Yang H."/>
            <person name="Liu X."/>
            <person name="Wang J."/>
            <person name="Yin Y."/>
            <person name="Wang J."/>
        </authorList>
    </citation>
    <scope>NUCLEOTIDE SEQUENCE [LARGE SCALE GENOMIC DNA]</scope>
    <source>
        <strain evidence="2">05x7-T-G4-1.051#20</strain>
    </source>
</reference>
<evidence type="ECO:0000256" key="1">
    <source>
        <dbReference type="SAM" id="MobiDB-lite"/>
    </source>
</evidence>
<dbReference type="HOGENOM" id="CLU_433659_0_0_1"/>
<gene>
    <name evidence="2" type="ORF">CGI_10020159</name>
</gene>